<dbReference type="PANTHER" id="PTHR11895">
    <property type="entry name" value="TRANSAMIDASE"/>
    <property type="match status" value="1"/>
</dbReference>
<accession>A0A2P6MU58</accession>
<proteinExistence type="inferred from homology"/>
<evidence type="ECO:0000256" key="2">
    <source>
        <dbReference type="SAM" id="Phobius"/>
    </source>
</evidence>
<sequence length="317" mass="34367">MTRCFPFFGVNTVVWVFGFVVPRILHLHFSLILSRDPPKEAFLSPVEVMKDTLLRVREVNLTYNCICFLENEQTLIDKAAAAEQRYLQGKPSGKLDGIPITIKDLLYVPDMPTLNGSMLPPHKEHPLITPCVLSIIQEGGIIIGKTTTSDFGWKAVTVCPRTGITRNPYDADRITGGSSGGSATAVALGIAPLSIGSDAGGSLRIPAGFCGVVTLKATIGVVPHAPVSVFGSLSTVGPFARDVRDLSLLLDVIVDVRKIQVSIVTAWKVQAKKPRFQKRFNSNSLHFQCIGVHRALQRKSPCLQNDTVDLWLGAPAS</sequence>
<reference evidence="4 5" key="1">
    <citation type="journal article" date="2018" name="Genome Biol. Evol.">
        <title>Multiple Roots of Fruiting Body Formation in Amoebozoa.</title>
        <authorList>
            <person name="Hillmann F."/>
            <person name="Forbes G."/>
            <person name="Novohradska S."/>
            <person name="Ferling I."/>
            <person name="Riege K."/>
            <person name="Groth M."/>
            <person name="Westermann M."/>
            <person name="Marz M."/>
            <person name="Spaller T."/>
            <person name="Winckler T."/>
            <person name="Schaap P."/>
            <person name="Glockner G."/>
        </authorList>
    </citation>
    <scope>NUCLEOTIDE SEQUENCE [LARGE SCALE GENOMIC DNA]</scope>
    <source>
        <strain evidence="4 5">Jena</strain>
    </source>
</reference>
<dbReference type="InterPro" id="IPR020556">
    <property type="entry name" value="Amidase_CS"/>
</dbReference>
<keyword evidence="2" id="KW-1133">Transmembrane helix</keyword>
<evidence type="ECO:0000313" key="5">
    <source>
        <dbReference type="Proteomes" id="UP000241769"/>
    </source>
</evidence>
<dbReference type="STRING" id="1890364.A0A2P6MU58"/>
<dbReference type="SUPFAM" id="SSF75304">
    <property type="entry name" value="Amidase signature (AS) enzymes"/>
    <property type="match status" value="1"/>
</dbReference>
<comment type="similarity">
    <text evidence="1">Belongs to the amidase family.</text>
</comment>
<feature type="domain" description="Amidase" evidence="3">
    <location>
        <begin position="48"/>
        <end position="257"/>
    </location>
</feature>
<feature type="transmembrane region" description="Helical" evidence="2">
    <location>
        <begin position="6"/>
        <end position="25"/>
    </location>
</feature>
<dbReference type="InterPro" id="IPR000120">
    <property type="entry name" value="Amidase"/>
</dbReference>
<dbReference type="Pfam" id="PF01425">
    <property type="entry name" value="Amidase"/>
    <property type="match status" value="1"/>
</dbReference>
<dbReference type="PROSITE" id="PS00571">
    <property type="entry name" value="AMIDASES"/>
    <property type="match status" value="1"/>
</dbReference>
<keyword evidence="2" id="KW-0472">Membrane</keyword>
<dbReference type="InterPro" id="IPR023631">
    <property type="entry name" value="Amidase_dom"/>
</dbReference>
<gene>
    <name evidence="4" type="ORF">PROFUN_15839</name>
</gene>
<evidence type="ECO:0000256" key="1">
    <source>
        <dbReference type="ARBA" id="ARBA00009199"/>
    </source>
</evidence>
<dbReference type="Proteomes" id="UP000241769">
    <property type="component" value="Unassembled WGS sequence"/>
</dbReference>
<evidence type="ECO:0000259" key="3">
    <source>
        <dbReference type="Pfam" id="PF01425"/>
    </source>
</evidence>
<dbReference type="PANTHER" id="PTHR11895:SF7">
    <property type="entry name" value="GLUTAMYL-TRNA(GLN) AMIDOTRANSFERASE SUBUNIT A, MITOCHONDRIAL"/>
    <property type="match status" value="1"/>
</dbReference>
<comment type="caution">
    <text evidence="4">The sequence shown here is derived from an EMBL/GenBank/DDBJ whole genome shotgun (WGS) entry which is preliminary data.</text>
</comment>
<keyword evidence="5" id="KW-1185">Reference proteome</keyword>
<dbReference type="Gene3D" id="3.90.1300.10">
    <property type="entry name" value="Amidase signature (AS) domain"/>
    <property type="match status" value="1"/>
</dbReference>
<dbReference type="OrthoDB" id="566138at2759"/>
<dbReference type="EMBL" id="MDYQ01000403">
    <property type="protein sequence ID" value="PRP75248.1"/>
    <property type="molecule type" value="Genomic_DNA"/>
</dbReference>
<dbReference type="AlphaFoldDB" id="A0A2P6MU58"/>
<name>A0A2P6MU58_9EUKA</name>
<dbReference type="InParanoid" id="A0A2P6MU58"/>
<protein>
    <submittedName>
        <fullName evidence="4">Putative amidase</fullName>
    </submittedName>
</protein>
<dbReference type="GO" id="GO:0003824">
    <property type="term" value="F:catalytic activity"/>
    <property type="evidence" value="ECO:0007669"/>
    <property type="project" value="InterPro"/>
</dbReference>
<organism evidence="4 5">
    <name type="scientific">Planoprotostelium fungivorum</name>
    <dbReference type="NCBI Taxonomy" id="1890364"/>
    <lineage>
        <taxon>Eukaryota</taxon>
        <taxon>Amoebozoa</taxon>
        <taxon>Evosea</taxon>
        <taxon>Variosea</taxon>
        <taxon>Cavosteliida</taxon>
        <taxon>Cavosteliaceae</taxon>
        <taxon>Planoprotostelium</taxon>
    </lineage>
</organism>
<dbReference type="InterPro" id="IPR036928">
    <property type="entry name" value="AS_sf"/>
</dbReference>
<keyword evidence="2" id="KW-0812">Transmembrane</keyword>
<evidence type="ECO:0000313" key="4">
    <source>
        <dbReference type="EMBL" id="PRP75248.1"/>
    </source>
</evidence>